<evidence type="ECO:0000256" key="35">
    <source>
        <dbReference type="ARBA" id="ARBA00072691"/>
    </source>
</evidence>
<dbReference type="GO" id="GO:0045087">
    <property type="term" value="P:innate immune response"/>
    <property type="evidence" value="ECO:0007669"/>
    <property type="project" value="UniProtKB-KW"/>
</dbReference>
<dbReference type="PROSITE" id="PS50866">
    <property type="entry name" value="GOLD"/>
    <property type="match status" value="1"/>
</dbReference>
<feature type="compositionally biased region" description="Basic and acidic residues" evidence="39">
    <location>
        <begin position="503"/>
        <end position="516"/>
    </location>
</feature>
<keyword evidence="16 41" id="KW-0732">Signal</keyword>
<feature type="domain" description="GOLD" evidence="43">
    <location>
        <begin position="46"/>
        <end position="128"/>
    </location>
</feature>
<evidence type="ECO:0000256" key="25">
    <source>
        <dbReference type="ARBA" id="ARBA00023198"/>
    </source>
</evidence>
<keyword evidence="17" id="KW-0967">Endosome</keyword>
<evidence type="ECO:0000256" key="26">
    <source>
        <dbReference type="ARBA" id="ARBA00023273"/>
    </source>
</evidence>
<dbReference type="Pfam" id="PF01105">
    <property type="entry name" value="EMP24_GP25L"/>
    <property type="match status" value="1"/>
</dbReference>
<dbReference type="GO" id="GO:0005789">
    <property type="term" value="C:endoplasmic reticulum membrane"/>
    <property type="evidence" value="ECO:0007669"/>
    <property type="project" value="UniProtKB-SubCell"/>
</dbReference>
<evidence type="ECO:0000256" key="36">
    <source>
        <dbReference type="ARBA" id="ARBA00075157"/>
    </source>
</evidence>
<evidence type="ECO:0000256" key="6">
    <source>
        <dbReference type="ARBA" id="ARBA00004603"/>
    </source>
</evidence>
<dbReference type="InterPro" id="IPR009038">
    <property type="entry name" value="GOLD_dom"/>
</dbReference>
<organism evidence="44 45">
    <name type="scientific">Panthera pardus</name>
    <name type="common">Leopard</name>
    <name type="synonym">Felis pardus</name>
    <dbReference type="NCBI Taxonomy" id="9691"/>
    <lineage>
        <taxon>Eukaryota</taxon>
        <taxon>Metazoa</taxon>
        <taxon>Chordata</taxon>
        <taxon>Craniata</taxon>
        <taxon>Vertebrata</taxon>
        <taxon>Euteleostomi</taxon>
        <taxon>Mammalia</taxon>
        <taxon>Eutheria</taxon>
        <taxon>Laurasiatheria</taxon>
        <taxon>Carnivora</taxon>
        <taxon>Feliformia</taxon>
        <taxon>Felidae</taxon>
        <taxon>Pantherinae</taxon>
        <taxon>Panthera</taxon>
    </lineage>
</organism>
<keyword evidence="21 40" id="KW-1133">Transmembrane helix</keyword>
<evidence type="ECO:0000256" key="38">
    <source>
        <dbReference type="ARBA" id="ARBA00080822"/>
    </source>
</evidence>
<keyword evidence="10" id="KW-1003">Cell membrane</keyword>
<evidence type="ECO:0000256" key="10">
    <source>
        <dbReference type="ARBA" id="ARBA00022475"/>
    </source>
</evidence>
<keyword evidence="26" id="KW-0966">Cell projection</keyword>
<evidence type="ECO:0000256" key="40">
    <source>
        <dbReference type="SAM" id="Phobius"/>
    </source>
</evidence>
<evidence type="ECO:0000256" key="37">
    <source>
        <dbReference type="ARBA" id="ARBA00080195"/>
    </source>
</evidence>
<proteinExistence type="inferred from homology"/>
<evidence type="ECO:0000256" key="21">
    <source>
        <dbReference type="ARBA" id="ARBA00022989"/>
    </source>
</evidence>
<evidence type="ECO:0000256" key="2">
    <source>
        <dbReference type="ARBA" id="ARBA00004151"/>
    </source>
</evidence>
<keyword evidence="23 40" id="KW-0472">Membrane</keyword>
<feature type="signal peptide" evidence="41">
    <location>
        <begin position="1"/>
        <end position="34"/>
    </location>
</feature>
<dbReference type="GeneID" id="109278992"/>
<evidence type="ECO:0000256" key="14">
    <source>
        <dbReference type="ARBA" id="ARBA00022692"/>
    </source>
</evidence>
<evidence type="ECO:0000256" key="24">
    <source>
        <dbReference type="ARBA" id="ARBA00023180"/>
    </source>
</evidence>
<dbReference type="Pfam" id="PF13676">
    <property type="entry name" value="TIR_2"/>
    <property type="match status" value="1"/>
</dbReference>
<keyword evidence="14 40" id="KW-0812">Transmembrane</keyword>
<dbReference type="Gene3D" id="2.60.120.680">
    <property type="entry name" value="GOLD domain"/>
    <property type="match status" value="1"/>
</dbReference>
<dbReference type="SMART" id="SM01190">
    <property type="entry name" value="EMP24_GP25L"/>
    <property type="match status" value="1"/>
</dbReference>
<evidence type="ECO:0000256" key="29">
    <source>
        <dbReference type="ARBA" id="ARBA00056963"/>
    </source>
</evidence>
<dbReference type="GO" id="GO:0030663">
    <property type="term" value="C:COPI-coated vesicle membrane"/>
    <property type="evidence" value="ECO:0007669"/>
    <property type="project" value="UniProtKB-SubCell"/>
</dbReference>
<keyword evidence="19" id="KW-0391">Immunity</keyword>
<evidence type="ECO:0000256" key="13">
    <source>
        <dbReference type="ARBA" id="ARBA00022588"/>
    </source>
</evidence>
<evidence type="ECO:0000256" key="3">
    <source>
        <dbReference type="ARBA" id="ARBA00004231"/>
    </source>
</evidence>
<comment type="function">
    <text evidence="29">Functions as a sorting adapter in different signaling pathways to facilitate downstream signaling leading to type I interferon induction. In TLR4 signaling, physically bridges TLR4 and TICAM1 and functionally transmits signal to TICAM1 in early endosomes after endocytosis of TLR4. In TLR2 signaling, physically bridges TLR2 and MYD88 and is required for the TLR2-dependent movement of MYD88 to endosomes following ligand engagement. Involved in IL-18 signaling and is proposed to function as a sorting adapter for MYD88 in IL-18 signaling during adaptive immune response. Forms a complex with RAB11FIP2 that is recruited to the phagosomes to promote the activation of the actin-regulatory GTPases RAC1 and CDC42 and subsequent phagocytosis of Gram-negative bacteria.</text>
</comment>
<accession>A0A9W2VYL4</accession>
<evidence type="ECO:0000256" key="15">
    <source>
        <dbReference type="ARBA" id="ARBA00022707"/>
    </source>
</evidence>
<evidence type="ECO:0000256" key="22">
    <source>
        <dbReference type="ARBA" id="ARBA00023034"/>
    </source>
</evidence>
<keyword evidence="44" id="KW-1185">Reference proteome</keyword>
<dbReference type="PANTHER" id="PTHR22811">
    <property type="entry name" value="TRANSMEMBRANE EMP24 DOMAIN-CONTAINING PROTEIN"/>
    <property type="match status" value="1"/>
</dbReference>
<evidence type="ECO:0000259" key="42">
    <source>
        <dbReference type="PROSITE" id="PS50104"/>
    </source>
</evidence>
<reference evidence="45" key="1">
    <citation type="submission" date="2025-08" db="UniProtKB">
        <authorList>
            <consortium name="RefSeq"/>
        </authorList>
    </citation>
    <scope>IDENTIFICATION</scope>
    <source>
        <tissue evidence="45">Whole blood</tissue>
    </source>
</reference>
<keyword evidence="9" id="KW-0813">Transport</keyword>
<feature type="region of interest" description="Disordered" evidence="39">
    <location>
        <begin position="495"/>
        <end position="516"/>
    </location>
</feature>
<keyword evidence="27" id="KW-0449">Lipoprotein</keyword>
<comment type="subunit">
    <text evidence="33">Homodimer. Interacts with TLR4, TICAM1, IRF3 and IRF7 in response to LPS. Interacts with IL1R1, IL1RAP, IRAK2, IRAK3 and TRAF6. Interacts with protein kinase-inactive mutants of IRAK1 and IRAK4. Isoform 1 interacts with isoform 2; the interaction occurs in late endosomes and disrupts the interaction between isoform 1 and TICAM1. Interacts with MYD88; the interaction decreases after IL-18 stimulation in a time-dependent manner. Interacts with IL18R1 and IL18RAP. Interacts with TLR2. Interacts with RAB11FIP2.</text>
</comment>
<evidence type="ECO:0000256" key="17">
    <source>
        <dbReference type="ARBA" id="ARBA00022753"/>
    </source>
</evidence>
<evidence type="ECO:0000256" key="16">
    <source>
        <dbReference type="ARBA" id="ARBA00022729"/>
    </source>
</evidence>
<evidence type="ECO:0000256" key="4">
    <source>
        <dbReference type="ARBA" id="ARBA00004236"/>
    </source>
</evidence>
<dbReference type="SUPFAM" id="SSF101576">
    <property type="entry name" value="Supernatant protein factor (SPF), C-terminal domain"/>
    <property type="match status" value="1"/>
</dbReference>
<dbReference type="Gene3D" id="3.40.50.10140">
    <property type="entry name" value="Toll/interleukin-1 receptor homology (TIR) domain"/>
    <property type="match status" value="1"/>
</dbReference>
<sequence>MPGPGSAQRWAAAAGRWSCRLLALLLLVPGPGGASEITFELPDNAKQCFYEDITQGTKCTLEFQVITGGHYDVDCRLEDPDGNVLYKEMKKQYDSFTFTASKNGTYKFCFSNEFSTFTHKTVYFDFQVGEDPPLFPSENRVSALTQMESACVSIHEALKSVIDYQTHFRLREAQGRSRAEDLNTRVAYWSVGEALILLVVSIGQVFLLKSFFSDKRTTTTRVGSGSSCLGGVEAAAAPLIPAPRSVRSKHNGVTRTSTSKPGRPGTLQSSAENVPVRLGTSIPEPLGREAGAPDTDTSPSRRQAGTVGVGSRGAEPARLAGHPPSAASGAGGRGHARGGACAPGRTPSSLRRVGKSPPAGSPRGRGRLGSRGAPRGSPPPSRRVAGVRAGAASGRRASLGLAGAAPSLRVSWGSTIQNAGLVIEEAAGTEDLYAFLPRTHIRHFALFTVLLFNVEDPFGTLFCWFTHPPLLTWMLIMGVGKSKIDPCPLSLPWGKSPSVDMSQRPHEADSKKSNDISLRDIAERSHGALTPSGEREGTEATEEVPEEDEEEVFLKFVILHAEDDTDEALRVQNLLQNDFGIKPGIIFAEMPCGRQHLQNLDDAVNGSAWTILLLTENFLRDTWCKFQFYTSLMNSVNRQHKYNSVIPLRPLNNPLPRERTPFALRTINALEEESRGFPTQVERIFQESVYKIQQSIWKETRTTLQRQSIA</sequence>
<dbReference type="RefSeq" id="XP_053763656.1">
    <property type="nucleotide sequence ID" value="XM_053907681.1"/>
</dbReference>
<dbReference type="InterPro" id="IPR035897">
    <property type="entry name" value="Toll_tir_struct_dom_sf"/>
</dbReference>
<dbReference type="GO" id="GO:0006909">
    <property type="term" value="P:phagocytosis"/>
    <property type="evidence" value="ECO:0007669"/>
    <property type="project" value="UniProtKB-ARBA"/>
</dbReference>
<evidence type="ECO:0000256" key="30">
    <source>
        <dbReference type="ARBA" id="ARBA00059266"/>
    </source>
</evidence>
<dbReference type="InterPro" id="IPR015720">
    <property type="entry name" value="Emp24-like"/>
</dbReference>
<comment type="function">
    <text evidence="30">Potential role in vesicular protein trafficking, mainly in the early secretory pathway. Appears to play a role in the biosynthesis of secreted cargo including processing and post-translational modifications.</text>
</comment>
<feature type="domain" description="TIR" evidence="42">
    <location>
        <begin position="548"/>
        <end position="704"/>
    </location>
</feature>
<dbReference type="GO" id="GO:0006954">
    <property type="term" value="P:inflammatory response"/>
    <property type="evidence" value="ECO:0007669"/>
    <property type="project" value="UniProtKB-KW"/>
</dbReference>
<gene>
    <name evidence="45" type="primary">LOC109278992</name>
</gene>
<dbReference type="GO" id="GO:0005794">
    <property type="term" value="C:Golgi apparatus"/>
    <property type="evidence" value="ECO:0007669"/>
    <property type="project" value="UniProtKB-SubCell"/>
</dbReference>
<feature type="transmembrane region" description="Helical" evidence="40">
    <location>
        <begin position="186"/>
        <end position="208"/>
    </location>
</feature>
<evidence type="ECO:0000256" key="41">
    <source>
        <dbReference type="SAM" id="SignalP"/>
    </source>
</evidence>
<evidence type="ECO:0000256" key="33">
    <source>
        <dbReference type="ARBA" id="ARBA00063028"/>
    </source>
</evidence>
<feature type="region of interest" description="Disordered" evidence="39">
    <location>
        <begin position="240"/>
        <end position="390"/>
    </location>
</feature>
<dbReference type="AlphaFoldDB" id="A0A9W2VYL4"/>
<protein>
    <recommendedName>
        <fullName evidence="35">TIR domain-containing adapter molecule 2</fullName>
    </recommendedName>
    <alternativeName>
        <fullName evidence="37">TRIF-related adapter molecule</fullName>
    </alternativeName>
    <alternativeName>
        <fullName evidence="34">Transmembrane emp24 domain-containing protein 7</fullName>
    </alternativeName>
    <alternativeName>
        <fullName evidence="36">p24 family protein gamma-3</fullName>
    </alternativeName>
    <alternativeName>
        <fullName evidence="38">p27</fullName>
    </alternativeName>
</protein>
<dbReference type="GO" id="GO:0012507">
    <property type="term" value="C:ER to Golgi transport vesicle membrane"/>
    <property type="evidence" value="ECO:0007669"/>
    <property type="project" value="UniProtKB-SubCell"/>
</dbReference>
<evidence type="ECO:0000256" key="1">
    <source>
        <dbReference type="ARBA" id="ARBA00004115"/>
    </source>
</evidence>
<evidence type="ECO:0000256" key="32">
    <source>
        <dbReference type="ARBA" id="ARBA00060446"/>
    </source>
</evidence>
<evidence type="ECO:0000313" key="44">
    <source>
        <dbReference type="Proteomes" id="UP001165780"/>
    </source>
</evidence>
<dbReference type="FunFam" id="2.60.120.680:FF:000013">
    <property type="entry name" value="Transmembrane emp24 domain containing 3"/>
    <property type="match status" value="1"/>
</dbReference>
<dbReference type="SUPFAM" id="SSF52200">
    <property type="entry name" value="Toll/Interleukin receptor TIR domain"/>
    <property type="match status" value="1"/>
</dbReference>
<dbReference type="GO" id="GO:0005769">
    <property type="term" value="C:early endosome"/>
    <property type="evidence" value="ECO:0007669"/>
    <property type="project" value="UniProtKB-SubCell"/>
</dbReference>
<keyword evidence="20" id="KW-0653">Protein transport</keyword>
<evidence type="ECO:0000256" key="5">
    <source>
        <dbReference type="ARBA" id="ARBA00004412"/>
    </source>
</evidence>
<comment type="similarity">
    <text evidence="8">Belongs to the EMP24/GP25L family.</text>
</comment>
<dbReference type="GO" id="GO:0005770">
    <property type="term" value="C:late endosome"/>
    <property type="evidence" value="ECO:0007669"/>
    <property type="project" value="UniProtKB-SubCell"/>
</dbReference>
<evidence type="ECO:0000256" key="9">
    <source>
        <dbReference type="ARBA" id="ARBA00022448"/>
    </source>
</evidence>
<evidence type="ECO:0000256" key="34">
    <source>
        <dbReference type="ARBA" id="ARBA00068790"/>
    </source>
</evidence>
<evidence type="ECO:0000256" key="39">
    <source>
        <dbReference type="SAM" id="MobiDB-lite"/>
    </source>
</evidence>
<evidence type="ECO:0000256" key="31">
    <source>
        <dbReference type="ARBA" id="ARBA00060424"/>
    </source>
</evidence>
<evidence type="ECO:0000256" key="23">
    <source>
        <dbReference type="ARBA" id="ARBA00023136"/>
    </source>
</evidence>
<comment type="subcellular location">
    <subcellularLocation>
        <location evidence="4">Cell membrane</location>
    </subcellularLocation>
    <subcellularLocation>
        <location evidence="3">Cell projection</location>
        <location evidence="3">Phagocytic cup</location>
    </subcellularLocation>
    <subcellularLocation>
        <location evidence="31">Cytoplasmic vesicle</location>
        <location evidence="31">COPI-coated vesicle membrane</location>
        <topology evidence="31">Single-pass type I membrane protein</topology>
    </subcellularLocation>
    <subcellularLocation>
        <location evidence="32">Cytoplasmic vesicle</location>
        <location evidence="32">COPII-coated vesicle membrane</location>
        <topology evidence="32">Single-pass type I membrane protein</topology>
    </subcellularLocation>
    <subcellularLocation>
        <location evidence="5">Early endosome</location>
    </subcellularLocation>
    <subcellularLocation>
        <location evidence="1">Endoplasmic reticulum membrane</location>
        <topology evidence="1">Single-pass type I membrane protein</topology>
    </subcellularLocation>
    <subcellularLocation>
        <location evidence="2">Endoplasmic reticulum-Golgi intermediate compartment membrane</location>
        <topology evidence="2">Single-pass type I membrane protein</topology>
    </subcellularLocation>
    <subcellularLocation>
        <location evidence="7">Golgi apparatus</location>
        <location evidence="7">cis-Golgi network membrane</location>
        <topology evidence="7">Single-pass type I membrane protein</topology>
    </subcellularLocation>
    <subcellularLocation>
        <location evidence="6">Late endosome</location>
    </subcellularLocation>
</comment>
<evidence type="ECO:0000256" key="19">
    <source>
        <dbReference type="ARBA" id="ARBA00022859"/>
    </source>
</evidence>
<keyword evidence="25" id="KW-0395">Inflammatory response</keyword>
<evidence type="ECO:0000313" key="45">
    <source>
        <dbReference type="RefSeq" id="XP_053763656.1"/>
    </source>
</evidence>
<keyword evidence="22" id="KW-0333">Golgi apparatus</keyword>
<keyword evidence="24" id="KW-0325">Glycoprotein</keyword>
<dbReference type="GO" id="GO:0007165">
    <property type="term" value="P:signal transduction"/>
    <property type="evidence" value="ECO:0007669"/>
    <property type="project" value="InterPro"/>
</dbReference>
<evidence type="ECO:0000256" key="7">
    <source>
        <dbReference type="ARBA" id="ARBA00004619"/>
    </source>
</evidence>
<dbReference type="Proteomes" id="UP001165780">
    <property type="component" value="Unplaced"/>
</dbReference>
<keyword evidence="12" id="KW-0597">Phosphoprotein</keyword>
<dbReference type="InterPro" id="IPR036598">
    <property type="entry name" value="GOLD_dom_sf"/>
</dbReference>
<evidence type="ECO:0000256" key="27">
    <source>
        <dbReference type="ARBA" id="ARBA00023288"/>
    </source>
</evidence>
<evidence type="ECO:0000256" key="11">
    <source>
        <dbReference type="ARBA" id="ARBA00022490"/>
    </source>
</evidence>
<evidence type="ECO:0000256" key="18">
    <source>
        <dbReference type="ARBA" id="ARBA00022824"/>
    </source>
</evidence>
<feature type="compositionally biased region" description="Polar residues" evidence="39">
    <location>
        <begin position="253"/>
        <end position="272"/>
    </location>
</feature>
<keyword evidence="11" id="KW-0963">Cytoplasm</keyword>
<keyword evidence="18" id="KW-0256">Endoplasmic reticulum</keyword>
<evidence type="ECO:0000256" key="20">
    <source>
        <dbReference type="ARBA" id="ARBA00022927"/>
    </source>
</evidence>
<dbReference type="PROSITE" id="PS50104">
    <property type="entry name" value="TIR"/>
    <property type="match status" value="1"/>
</dbReference>
<dbReference type="GO" id="GO:0033116">
    <property type="term" value="C:endoplasmic reticulum-Golgi intermediate compartment membrane"/>
    <property type="evidence" value="ECO:0007669"/>
    <property type="project" value="UniProtKB-SubCell"/>
</dbReference>
<name>A0A9W2VYL4_PANPR</name>
<feature type="region of interest" description="Disordered" evidence="39">
    <location>
        <begin position="527"/>
        <end position="546"/>
    </location>
</feature>
<evidence type="ECO:0000256" key="28">
    <source>
        <dbReference type="ARBA" id="ARBA00023329"/>
    </source>
</evidence>
<dbReference type="GO" id="GO:0071651">
    <property type="term" value="P:positive regulation of chemokine (C-C motif) ligand 5 production"/>
    <property type="evidence" value="ECO:0007669"/>
    <property type="project" value="UniProtKB-ARBA"/>
</dbReference>
<dbReference type="GO" id="GO:0015031">
    <property type="term" value="P:protein transport"/>
    <property type="evidence" value="ECO:0007669"/>
    <property type="project" value="UniProtKB-KW"/>
</dbReference>
<dbReference type="FunFam" id="3.40.50.10140:FF:000014">
    <property type="entry name" value="TIR domain-containing adapter molecule 2"/>
    <property type="match status" value="1"/>
</dbReference>
<evidence type="ECO:0000256" key="8">
    <source>
        <dbReference type="ARBA" id="ARBA00007104"/>
    </source>
</evidence>
<evidence type="ECO:0000256" key="12">
    <source>
        <dbReference type="ARBA" id="ARBA00022553"/>
    </source>
</evidence>
<dbReference type="GO" id="GO:0001891">
    <property type="term" value="C:phagocytic cup"/>
    <property type="evidence" value="ECO:0007669"/>
    <property type="project" value="UniProtKB-SubCell"/>
</dbReference>
<keyword evidence="13" id="KW-0399">Innate immunity</keyword>
<dbReference type="GO" id="GO:2000494">
    <property type="term" value="P:positive regulation of interleukin-18-mediated signaling pathway"/>
    <property type="evidence" value="ECO:0007669"/>
    <property type="project" value="UniProtKB-ARBA"/>
</dbReference>
<keyword evidence="28" id="KW-0968">Cytoplasmic vesicle</keyword>
<feature type="chain" id="PRO_5040861806" description="TIR domain-containing adapter molecule 2" evidence="41">
    <location>
        <begin position="35"/>
        <end position="710"/>
    </location>
</feature>
<keyword evidence="15" id="KW-0519">Myristate</keyword>
<dbReference type="InterPro" id="IPR000157">
    <property type="entry name" value="TIR_dom"/>
</dbReference>
<evidence type="ECO:0000259" key="43">
    <source>
        <dbReference type="PROSITE" id="PS50866"/>
    </source>
</evidence>